<evidence type="ECO:0000313" key="7">
    <source>
        <dbReference type="Proteomes" id="UP000191144"/>
    </source>
</evidence>
<reference evidence="7" key="1">
    <citation type="submission" date="2016-03" db="EMBL/GenBank/DDBJ databases">
        <authorList>
            <person name="Devillers Hugo."/>
        </authorList>
    </citation>
    <scope>NUCLEOTIDE SEQUENCE [LARGE SCALE GENOMIC DNA]</scope>
</reference>
<dbReference type="InterPro" id="IPR051954">
    <property type="entry name" value="tRNA_methyltransferase_THADA"/>
</dbReference>
<protein>
    <submittedName>
        <fullName evidence="6">LAME_0E02234g1_1</fullName>
    </submittedName>
</protein>
<evidence type="ECO:0000256" key="2">
    <source>
        <dbReference type="ARBA" id="ARBA00022694"/>
    </source>
</evidence>
<dbReference type="GO" id="GO:0030488">
    <property type="term" value="P:tRNA methylation"/>
    <property type="evidence" value="ECO:0007669"/>
    <property type="project" value="TreeGrafter"/>
</dbReference>
<dbReference type="PANTHER" id="PTHR14387">
    <property type="entry name" value="THADA/DEATH RECEPTOR INTERACTING PROTEIN"/>
    <property type="match status" value="1"/>
</dbReference>
<dbReference type="GO" id="GO:0005829">
    <property type="term" value="C:cytosol"/>
    <property type="evidence" value="ECO:0007669"/>
    <property type="project" value="TreeGrafter"/>
</dbReference>
<dbReference type="PANTHER" id="PTHR14387:SF0">
    <property type="entry name" value="DUF2428 DOMAIN-CONTAINING PROTEIN"/>
    <property type="match status" value="1"/>
</dbReference>
<gene>
    <name evidence="6" type="ORF">LAME_0E02234G</name>
</gene>
<organism evidence="6 7">
    <name type="scientific">Lachancea meyersii CBS 8951</name>
    <dbReference type="NCBI Taxonomy" id="1266667"/>
    <lineage>
        <taxon>Eukaryota</taxon>
        <taxon>Fungi</taxon>
        <taxon>Dikarya</taxon>
        <taxon>Ascomycota</taxon>
        <taxon>Saccharomycotina</taxon>
        <taxon>Saccharomycetes</taxon>
        <taxon>Saccharomycetales</taxon>
        <taxon>Saccharomycetaceae</taxon>
        <taxon>Lachancea</taxon>
    </lineage>
</organism>
<evidence type="ECO:0000259" key="5">
    <source>
        <dbReference type="Pfam" id="PF25151"/>
    </source>
</evidence>
<keyword evidence="2" id="KW-0819">tRNA processing</keyword>
<evidence type="ECO:0000259" key="3">
    <source>
        <dbReference type="Pfam" id="PF10350"/>
    </source>
</evidence>
<dbReference type="Pfam" id="PF25151">
    <property type="entry name" value="TPR_Trm732_C"/>
    <property type="match status" value="1"/>
</dbReference>
<dbReference type="Pfam" id="PF25150">
    <property type="entry name" value="TPR_Trm732"/>
    <property type="match status" value="1"/>
</dbReference>
<sequence>MVALERIGSYKKRLIAIKPRGLKKCDREALELFNAVFEDIFEILNSGTAVSDQERLLLSDTLGVWFLRTRQLVEIGKLVDTPNEDQQWFTHRLETELLSESNCDFFFRYVIDFWNEGGAALTNSLNDLLSKLIQLSKVVRGAKDWSILLNSWVSQTMEIPATMRVSYFLLHILASETDLSQVLERRPDFVEHSLSLMWTESLATPIGKCIASLLVNLYEHYHKDNSDLSLWFLLWEKPTMHYFQDTRMRKRIEVCVLIPIFKTLGDRVFEEFVSRNFPCEVPELIPFLKIGQELLIEEAPFENDRLVSLKFLEQMIQQDDYKLSVFELLTSSPKRSKTVAPYIYDMIKRNVHEFFVDIEVKSRNEFHSLFKHFTDRIRDSVYSLDRDIKKLRVKNKFPEEQAQKSELIAEAFRFMTWLIEFLKLQLAPGSQYQRQILSTKLLKTLVSSSLDKSILKQYLDPRLRMEFPFEIRISQNGTLRRVLLDNLCDNYNDIRDNCLELLIIFSRSTSDEEYLSASQYDVLLNKSMALLGSYKGCEGGAKMVEYLFEATKDKQGIIDTLLQELGVRVDSASSDLMKKIDLPVNGYFLALSLILRSGSCDSNAKEYSQNLDRCIDLILRNWENVEFILCDDPFENSDDDVQAECKFSDPQVISYAFRSIKDSAELLNTLMTVKSLSKDQILACGELMLTQLSTIRHSGAFQSLIPSFNACCQRCYKEQPLDLRRWLDAMLDALETKTQFITRRSGGIPHIICSIVSSENSGTRSMLELTFERLMRIASVPVSEHEETVDLPQVNAFNCIKALFVESPLSNACAPYVYQSLVLCIQSFTSPLWSLRNCSFMLFSALQNRLFGKAGKNISARLFFARFEGVREILRLQFESSVSRSIGSDHDLDNKETSLASVDSQVESIFLVLTLLSRLKQTPGFNGLDDFTALVISCLKSQNWSVRQLAARTLPTLVTSISAQILMLVEKLLTSRSTQNETHGIILALSALLAEGHQNLSTQENQELSRKIMRGVPKFVTKNPCFVTAKAFVQLVATVFSKCSVPVSERRITTATLGNYFIQLNDEYSIDGTKQLLVRSLLLLLLENETQENFPELVALALESPFFEAQIAAANFLSQHPSHACLRNSIIEEVLLEKLLDNSVWDLIKLSVLKALIRLEVPVDYALLMDVMKNSSNDELRAVALEYAGFSVAGVTSDYARYVSDYSQDESHAELRRSALNSLVHATKREYSIQLLFLVQRFLYDDDLELRNSASEHINSVVLQRGPNKRRTNFSSTARLFVQKMQTLPEARLIAFERLKSSLLPLTFCSNAIDGNDDLFEVEPANQFRNVLEEGLRDVEILESCVGIEDKVQSLVSSAVEEVVSQIEKSGGSDGPMGWGSNTRFFAQLVCLRKLALNLLAPERVILDRTLRKYECHPLVFELTDSRTIY</sequence>
<dbReference type="InterPro" id="IPR056842">
    <property type="entry name" value="THADA-like_TPR_C"/>
</dbReference>
<evidence type="ECO:0000313" key="6">
    <source>
        <dbReference type="EMBL" id="SCU89104.1"/>
    </source>
</evidence>
<feature type="domain" description="tRNA (32-2'-O)-methyltransferase regulator THADA-like TPR repeats region" evidence="4">
    <location>
        <begin position="231"/>
        <end position="496"/>
    </location>
</feature>
<dbReference type="OrthoDB" id="73997at2759"/>
<comment type="similarity">
    <text evidence="1">Belongs to the THADA family.</text>
</comment>
<dbReference type="InterPro" id="IPR019442">
    <property type="entry name" value="THADA/TRM732_DUF2428"/>
</dbReference>
<dbReference type="SUPFAM" id="SSF48371">
    <property type="entry name" value="ARM repeat"/>
    <property type="match status" value="2"/>
</dbReference>
<evidence type="ECO:0000256" key="1">
    <source>
        <dbReference type="ARBA" id="ARBA00010409"/>
    </source>
</evidence>
<dbReference type="Proteomes" id="UP000191144">
    <property type="component" value="Chromosome E"/>
</dbReference>
<dbReference type="InterPro" id="IPR056843">
    <property type="entry name" value="THADA-like_TPR"/>
</dbReference>
<dbReference type="EMBL" id="LT598481">
    <property type="protein sequence ID" value="SCU89104.1"/>
    <property type="molecule type" value="Genomic_DNA"/>
</dbReference>
<dbReference type="InterPro" id="IPR016024">
    <property type="entry name" value="ARM-type_fold"/>
</dbReference>
<evidence type="ECO:0000259" key="4">
    <source>
        <dbReference type="Pfam" id="PF25150"/>
    </source>
</evidence>
<feature type="domain" description="DUF2428" evidence="3">
    <location>
        <begin position="611"/>
        <end position="834"/>
    </location>
</feature>
<name>A0A1G4JFV7_9SACH</name>
<dbReference type="Pfam" id="PF10350">
    <property type="entry name" value="DUF2428"/>
    <property type="match status" value="1"/>
</dbReference>
<proteinExistence type="inferred from homology"/>
<keyword evidence="7" id="KW-1185">Reference proteome</keyword>
<feature type="domain" description="tRNA (32-2'-O)-methyltransferase regulator THADA-like C-terminal TPR repeats region" evidence="5">
    <location>
        <begin position="836"/>
        <end position="991"/>
    </location>
</feature>
<accession>A0A1G4JFV7</accession>